<name>A0ABV2PHM5_9BACI</name>
<proteinExistence type="predicted"/>
<gene>
    <name evidence="1" type="ORF">ABIA69_001400</name>
</gene>
<comment type="caution">
    <text evidence="1">The sequence shown here is derived from an EMBL/GenBank/DDBJ whole genome shotgun (WGS) entry which is preliminary data.</text>
</comment>
<organism evidence="1 2">
    <name type="scientific">Lysinibacillus parviboronicapiens</name>
    <dbReference type="NCBI Taxonomy" id="436516"/>
    <lineage>
        <taxon>Bacteria</taxon>
        <taxon>Bacillati</taxon>
        <taxon>Bacillota</taxon>
        <taxon>Bacilli</taxon>
        <taxon>Bacillales</taxon>
        <taxon>Bacillaceae</taxon>
        <taxon>Lysinibacillus</taxon>
    </lineage>
</organism>
<keyword evidence="2" id="KW-1185">Reference proteome</keyword>
<accession>A0ABV2PHM5</accession>
<dbReference type="EMBL" id="JBEPSB010000004">
    <property type="protein sequence ID" value="MET4560256.1"/>
    <property type="molecule type" value="Genomic_DNA"/>
</dbReference>
<evidence type="ECO:0000313" key="1">
    <source>
        <dbReference type="EMBL" id="MET4560256.1"/>
    </source>
</evidence>
<protein>
    <submittedName>
        <fullName evidence="1">Uncharacterized protein</fullName>
    </submittedName>
</protein>
<reference evidence="1 2" key="1">
    <citation type="submission" date="2024-06" db="EMBL/GenBank/DDBJ databases">
        <title>Sorghum-associated microbial communities from plants grown in Nebraska, USA.</title>
        <authorList>
            <person name="Schachtman D."/>
        </authorList>
    </citation>
    <scope>NUCLEOTIDE SEQUENCE [LARGE SCALE GENOMIC DNA]</scope>
    <source>
        <strain evidence="1 2">736</strain>
    </source>
</reference>
<dbReference type="Proteomes" id="UP001549363">
    <property type="component" value="Unassembled WGS sequence"/>
</dbReference>
<sequence length="29" mass="3355">MKKLKTVPRETVSTDLIVGKMMEGYTKNR</sequence>
<evidence type="ECO:0000313" key="2">
    <source>
        <dbReference type="Proteomes" id="UP001549363"/>
    </source>
</evidence>